<keyword evidence="3" id="KW-1185">Reference proteome</keyword>
<comment type="similarity">
    <text evidence="1">Belongs to the FPP/GGPP synthase family.</text>
</comment>
<dbReference type="Gene3D" id="1.10.600.10">
    <property type="entry name" value="Farnesyl Diphosphate Synthase"/>
    <property type="match status" value="1"/>
</dbReference>
<evidence type="ECO:0000313" key="3">
    <source>
        <dbReference type="Proteomes" id="UP000030746"/>
    </source>
</evidence>
<dbReference type="OrthoDB" id="9983019at2759"/>
<organism evidence="2 3">
    <name type="scientific">Lottia gigantea</name>
    <name type="common">Giant owl limpet</name>
    <dbReference type="NCBI Taxonomy" id="225164"/>
    <lineage>
        <taxon>Eukaryota</taxon>
        <taxon>Metazoa</taxon>
        <taxon>Spiralia</taxon>
        <taxon>Lophotrochozoa</taxon>
        <taxon>Mollusca</taxon>
        <taxon>Gastropoda</taxon>
        <taxon>Patellogastropoda</taxon>
        <taxon>Lottioidea</taxon>
        <taxon>Lottiidae</taxon>
        <taxon>Lottia</taxon>
    </lineage>
</organism>
<evidence type="ECO:0000313" key="2">
    <source>
        <dbReference type="EMBL" id="ESO88955.1"/>
    </source>
</evidence>
<dbReference type="SUPFAM" id="SSF48576">
    <property type="entry name" value="Terpenoid synthases"/>
    <property type="match status" value="1"/>
</dbReference>
<proteinExistence type="inferred from homology"/>
<dbReference type="EMBL" id="KB202619">
    <property type="protein sequence ID" value="ESO88955.1"/>
    <property type="molecule type" value="Genomic_DNA"/>
</dbReference>
<dbReference type="AlphaFoldDB" id="V4A208"/>
<evidence type="ECO:0000256" key="1">
    <source>
        <dbReference type="RuleBase" id="RU004466"/>
    </source>
</evidence>
<dbReference type="STRING" id="225164.V4A208"/>
<dbReference type="GO" id="GO:0005739">
    <property type="term" value="C:mitochondrion"/>
    <property type="evidence" value="ECO:0007669"/>
    <property type="project" value="TreeGrafter"/>
</dbReference>
<dbReference type="GeneID" id="20246176"/>
<dbReference type="OMA" id="VMQTAKN"/>
<reference evidence="2 3" key="1">
    <citation type="journal article" date="2013" name="Nature">
        <title>Insights into bilaterian evolution from three spiralian genomes.</title>
        <authorList>
            <person name="Simakov O."/>
            <person name="Marletaz F."/>
            <person name="Cho S.J."/>
            <person name="Edsinger-Gonzales E."/>
            <person name="Havlak P."/>
            <person name="Hellsten U."/>
            <person name="Kuo D.H."/>
            <person name="Larsson T."/>
            <person name="Lv J."/>
            <person name="Arendt D."/>
            <person name="Savage R."/>
            <person name="Osoegawa K."/>
            <person name="de Jong P."/>
            <person name="Grimwood J."/>
            <person name="Chapman J.A."/>
            <person name="Shapiro H."/>
            <person name="Aerts A."/>
            <person name="Otillar R.P."/>
            <person name="Terry A.Y."/>
            <person name="Boore J.L."/>
            <person name="Grigoriev I.V."/>
            <person name="Lindberg D.R."/>
            <person name="Seaver E.C."/>
            <person name="Weisblat D.A."/>
            <person name="Putnam N.H."/>
            <person name="Rokhsar D.S."/>
        </authorList>
    </citation>
    <scope>NUCLEOTIDE SEQUENCE [LARGE SCALE GENOMIC DNA]</scope>
</reference>
<evidence type="ECO:0008006" key="4">
    <source>
        <dbReference type="Google" id="ProtNLM"/>
    </source>
</evidence>
<sequence>MRMSLIRNIHRLKKFQCHRVSCRTLFGFSRPDDWNKAVTDAEKVVGYPTSFMSLRCLLSDELSNVAIHMRKLVGTKHPLLKTARGLVYDGTHNLQTRGLIVLLISKTAGLSQNNFHQQQDVIEGILPSQRSLAEIAEMIYTANLIHKGVVNLSDIQPSDGSVHDMELGNKMAVLTGDFLLANASTGLAQLHNTKVVETISSCIGDHVSAEFTGLQDKNGRPYLPDNVTFNDWLNQTFLSSGSLLSKSCLAAVELAGHGLEEQTSAFEFGKNMALAQQLSEDLKPFLKPEDNLEQLTITSAPVIKYIASSYNKHPISLFNIYSQKKILEVIKDSSILSESKTLCNEYGEKAINSLSKFKNCQAKNALIKIVKAVVDV</sequence>
<dbReference type="Pfam" id="PF00348">
    <property type="entry name" value="polyprenyl_synt"/>
    <property type="match status" value="1"/>
</dbReference>
<dbReference type="GO" id="GO:0008299">
    <property type="term" value="P:isoprenoid biosynthetic process"/>
    <property type="evidence" value="ECO:0007669"/>
    <property type="project" value="InterPro"/>
</dbReference>
<dbReference type="GO" id="GO:0006744">
    <property type="term" value="P:ubiquinone biosynthetic process"/>
    <property type="evidence" value="ECO:0007669"/>
    <property type="project" value="TreeGrafter"/>
</dbReference>
<dbReference type="Proteomes" id="UP000030746">
    <property type="component" value="Unassembled WGS sequence"/>
</dbReference>
<dbReference type="InterPro" id="IPR008949">
    <property type="entry name" value="Isoprenoid_synthase_dom_sf"/>
</dbReference>
<dbReference type="RefSeq" id="XP_009060005.1">
    <property type="nucleotide sequence ID" value="XM_009061757.1"/>
</dbReference>
<dbReference type="HOGENOM" id="CLU_014015_3_1_1"/>
<dbReference type="PANTHER" id="PTHR12001:SF55">
    <property type="entry name" value="ALL TRANS-POLYPRENYL-DIPHOSPHATE SYNTHASE PDSS2"/>
    <property type="match status" value="1"/>
</dbReference>
<dbReference type="GO" id="GO:1990234">
    <property type="term" value="C:transferase complex"/>
    <property type="evidence" value="ECO:0007669"/>
    <property type="project" value="TreeGrafter"/>
</dbReference>
<gene>
    <name evidence="2" type="ORF">LOTGIDRAFT_209876</name>
</gene>
<keyword evidence="1" id="KW-0808">Transferase</keyword>
<dbReference type="InterPro" id="IPR000092">
    <property type="entry name" value="Polyprenyl_synt"/>
</dbReference>
<dbReference type="CTD" id="20246176"/>
<dbReference type="KEGG" id="lgi:LOTGIDRAFT_209876"/>
<dbReference type="GO" id="GO:0004659">
    <property type="term" value="F:prenyltransferase activity"/>
    <property type="evidence" value="ECO:0007669"/>
    <property type="project" value="InterPro"/>
</dbReference>
<protein>
    <recommendedName>
        <fullName evidence="4">Decaprenyl-diphosphate synthase subunit 2</fullName>
    </recommendedName>
</protein>
<accession>V4A208</accession>
<name>V4A208_LOTGI</name>
<dbReference type="PANTHER" id="PTHR12001">
    <property type="entry name" value="GERANYLGERANYL PYROPHOSPHATE SYNTHASE"/>
    <property type="match status" value="1"/>
</dbReference>